<keyword evidence="1" id="KW-0813">Transport</keyword>
<sequence>MTAVLVAEDVHKGVQLASGRRLDLVRAVNLTVAAGESVAVVGRSGSGKSTLLTVLGLLSRPDRGRITVAGRDTATLGDRPLSALRNGAIGFVFQNYSLLAHLDAAENVALPLNHGPRVPGREVRARTADALAAVGLAERARSRPRQLSGGEQQRVAIARALVRDPSLVLADEPTGALDTATADRVLATLTGVTARRGAALVVVTHDREVAMRMDRVLRLEDGVLVEERQPAASAVGERRSACV</sequence>
<dbReference type="SUPFAM" id="SSF52540">
    <property type="entry name" value="P-loop containing nucleoside triphosphate hydrolases"/>
    <property type="match status" value="1"/>
</dbReference>
<dbReference type="EMBL" id="JBHSOC010000111">
    <property type="protein sequence ID" value="MFC5646736.1"/>
    <property type="molecule type" value="Genomic_DNA"/>
</dbReference>
<evidence type="ECO:0000256" key="2">
    <source>
        <dbReference type="ARBA" id="ARBA00022741"/>
    </source>
</evidence>
<evidence type="ECO:0000256" key="3">
    <source>
        <dbReference type="ARBA" id="ARBA00022840"/>
    </source>
</evidence>
<reference evidence="6" key="1">
    <citation type="journal article" date="2019" name="Int. J. Syst. Evol. Microbiol.">
        <title>The Global Catalogue of Microorganisms (GCM) 10K type strain sequencing project: providing services to taxonomists for standard genome sequencing and annotation.</title>
        <authorList>
            <consortium name="The Broad Institute Genomics Platform"/>
            <consortium name="The Broad Institute Genome Sequencing Center for Infectious Disease"/>
            <person name="Wu L."/>
            <person name="Ma J."/>
        </authorList>
    </citation>
    <scope>NUCLEOTIDE SEQUENCE [LARGE SCALE GENOMIC DNA]</scope>
    <source>
        <strain evidence="6">CGMCC 4.1622</strain>
    </source>
</reference>
<dbReference type="InterPro" id="IPR003439">
    <property type="entry name" value="ABC_transporter-like_ATP-bd"/>
</dbReference>
<proteinExistence type="predicted"/>
<dbReference type="Proteomes" id="UP001596066">
    <property type="component" value="Unassembled WGS sequence"/>
</dbReference>
<dbReference type="Gene3D" id="3.40.50.300">
    <property type="entry name" value="P-loop containing nucleotide triphosphate hydrolases"/>
    <property type="match status" value="1"/>
</dbReference>
<evidence type="ECO:0000313" key="6">
    <source>
        <dbReference type="Proteomes" id="UP001596066"/>
    </source>
</evidence>
<dbReference type="InterPro" id="IPR017871">
    <property type="entry name" value="ABC_transporter-like_CS"/>
</dbReference>
<protein>
    <submittedName>
        <fullName evidence="5">ABC transporter ATP-binding protein</fullName>
    </submittedName>
</protein>
<dbReference type="PROSITE" id="PS00211">
    <property type="entry name" value="ABC_TRANSPORTER_1"/>
    <property type="match status" value="1"/>
</dbReference>
<name>A0ABW0VQ93_9ACTN</name>
<dbReference type="CDD" id="cd03255">
    <property type="entry name" value="ABC_MJ0796_LolCDE_FtsE"/>
    <property type="match status" value="1"/>
</dbReference>
<dbReference type="GO" id="GO:0005524">
    <property type="term" value="F:ATP binding"/>
    <property type="evidence" value="ECO:0007669"/>
    <property type="project" value="UniProtKB-KW"/>
</dbReference>
<keyword evidence="6" id="KW-1185">Reference proteome</keyword>
<dbReference type="PANTHER" id="PTHR24220">
    <property type="entry name" value="IMPORT ATP-BINDING PROTEIN"/>
    <property type="match status" value="1"/>
</dbReference>
<feature type="domain" description="ABC transporter" evidence="4">
    <location>
        <begin position="5"/>
        <end position="243"/>
    </location>
</feature>
<dbReference type="InterPro" id="IPR017911">
    <property type="entry name" value="MacB-like_ATP-bd"/>
</dbReference>
<dbReference type="RefSeq" id="WP_346148870.1">
    <property type="nucleotide sequence ID" value="NZ_BAAAUA010000058.1"/>
</dbReference>
<dbReference type="InterPro" id="IPR003593">
    <property type="entry name" value="AAA+_ATPase"/>
</dbReference>
<comment type="caution">
    <text evidence="5">The sequence shown here is derived from an EMBL/GenBank/DDBJ whole genome shotgun (WGS) entry which is preliminary data.</text>
</comment>
<dbReference type="InterPro" id="IPR027417">
    <property type="entry name" value="P-loop_NTPase"/>
</dbReference>
<accession>A0ABW0VQ93</accession>
<keyword evidence="3 5" id="KW-0067">ATP-binding</keyword>
<dbReference type="Pfam" id="PF00005">
    <property type="entry name" value="ABC_tran"/>
    <property type="match status" value="1"/>
</dbReference>
<evidence type="ECO:0000256" key="1">
    <source>
        <dbReference type="ARBA" id="ARBA00022448"/>
    </source>
</evidence>
<keyword evidence="2" id="KW-0547">Nucleotide-binding</keyword>
<dbReference type="PROSITE" id="PS50893">
    <property type="entry name" value="ABC_TRANSPORTER_2"/>
    <property type="match status" value="1"/>
</dbReference>
<gene>
    <name evidence="5" type="ORF">ACFPZF_36020</name>
</gene>
<evidence type="ECO:0000259" key="4">
    <source>
        <dbReference type="PROSITE" id="PS50893"/>
    </source>
</evidence>
<dbReference type="SMART" id="SM00382">
    <property type="entry name" value="AAA"/>
    <property type="match status" value="1"/>
</dbReference>
<dbReference type="InterPro" id="IPR015854">
    <property type="entry name" value="ABC_transpr_LolD-like"/>
</dbReference>
<evidence type="ECO:0000313" key="5">
    <source>
        <dbReference type="EMBL" id="MFC5646736.1"/>
    </source>
</evidence>
<organism evidence="5 6">
    <name type="scientific">Kitasatospora cinereorecta</name>
    <dbReference type="NCBI Taxonomy" id="285560"/>
    <lineage>
        <taxon>Bacteria</taxon>
        <taxon>Bacillati</taxon>
        <taxon>Actinomycetota</taxon>
        <taxon>Actinomycetes</taxon>
        <taxon>Kitasatosporales</taxon>
        <taxon>Streptomycetaceae</taxon>
        <taxon>Kitasatospora</taxon>
    </lineage>
</organism>